<evidence type="ECO:0000313" key="3">
    <source>
        <dbReference type="Proteomes" id="UP000327157"/>
    </source>
</evidence>
<dbReference type="Proteomes" id="UP000327157">
    <property type="component" value="Chromosome 8"/>
</dbReference>
<evidence type="ECO:0000313" key="2">
    <source>
        <dbReference type="EMBL" id="KAB2629265.1"/>
    </source>
</evidence>
<proteinExistence type="predicted"/>
<feature type="region of interest" description="Disordered" evidence="1">
    <location>
        <begin position="1"/>
        <end position="29"/>
    </location>
</feature>
<evidence type="ECO:0000256" key="1">
    <source>
        <dbReference type="SAM" id="MobiDB-lite"/>
    </source>
</evidence>
<organism evidence="2 3">
    <name type="scientific">Pyrus ussuriensis x Pyrus communis</name>
    <dbReference type="NCBI Taxonomy" id="2448454"/>
    <lineage>
        <taxon>Eukaryota</taxon>
        <taxon>Viridiplantae</taxon>
        <taxon>Streptophyta</taxon>
        <taxon>Embryophyta</taxon>
        <taxon>Tracheophyta</taxon>
        <taxon>Spermatophyta</taxon>
        <taxon>Magnoliopsida</taxon>
        <taxon>eudicotyledons</taxon>
        <taxon>Gunneridae</taxon>
        <taxon>Pentapetalae</taxon>
        <taxon>rosids</taxon>
        <taxon>fabids</taxon>
        <taxon>Rosales</taxon>
        <taxon>Rosaceae</taxon>
        <taxon>Amygdaloideae</taxon>
        <taxon>Maleae</taxon>
        <taxon>Pyrus</taxon>
    </lineage>
</organism>
<sequence length="69" mass="7551">MQPNKNSPTNEVEPKSSALPQDKGEDKLHAALSLEMDSIPAALVEMVLNEIGILEQEVSSKNVSSHFYL</sequence>
<keyword evidence="3" id="KW-1185">Reference proteome</keyword>
<reference evidence="2 3" key="1">
    <citation type="submission" date="2019-09" db="EMBL/GenBank/DDBJ databases">
        <authorList>
            <person name="Ou C."/>
        </authorList>
    </citation>
    <scope>NUCLEOTIDE SEQUENCE [LARGE SCALE GENOMIC DNA]</scope>
    <source>
        <strain evidence="2">S2</strain>
        <tissue evidence="2">Leaf</tissue>
    </source>
</reference>
<dbReference type="AlphaFoldDB" id="A0A5N5HN44"/>
<comment type="caution">
    <text evidence="2">The sequence shown here is derived from an EMBL/GenBank/DDBJ whole genome shotgun (WGS) entry which is preliminary data.</text>
</comment>
<reference evidence="2 3" key="3">
    <citation type="submission" date="2019-11" db="EMBL/GenBank/DDBJ databases">
        <title>A de novo genome assembly of a pear dwarfing rootstock.</title>
        <authorList>
            <person name="Wang F."/>
            <person name="Wang J."/>
            <person name="Li S."/>
            <person name="Zhang Y."/>
            <person name="Fang M."/>
            <person name="Ma L."/>
            <person name="Zhao Y."/>
            <person name="Jiang S."/>
        </authorList>
    </citation>
    <scope>NUCLEOTIDE SEQUENCE [LARGE SCALE GENOMIC DNA]</scope>
    <source>
        <strain evidence="2">S2</strain>
        <tissue evidence="2">Leaf</tissue>
    </source>
</reference>
<gene>
    <name evidence="2" type="ORF">D8674_034060</name>
</gene>
<reference evidence="3" key="2">
    <citation type="submission" date="2019-10" db="EMBL/GenBank/DDBJ databases">
        <title>A de novo genome assembly of a pear dwarfing rootstock.</title>
        <authorList>
            <person name="Wang F."/>
            <person name="Wang J."/>
            <person name="Li S."/>
            <person name="Zhang Y."/>
            <person name="Fang M."/>
            <person name="Ma L."/>
            <person name="Zhao Y."/>
            <person name="Jiang S."/>
        </authorList>
    </citation>
    <scope>NUCLEOTIDE SEQUENCE [LARGE SCALE GENOMIC DNA]</scope>
</reference>
<feature type="compositionally biased region" description="Polar residues" evidence="1">
    <location>
        <begin position="1"/>
        <end position="10"/>
    </location>
</feature>
<protein>
    <submittedName>
        <fullName evidence="2">Uncharacterized protein</fullName>
    </submittedName>
</protein>
<accession>A0A5N5HN44</accession>
<dbReference type="EMBL" id="SMOL01000148">
    <property type="protein sequence ID" value="KAB2629265.1"/>
    <property type="molecule type" value="Genomic_DNA"/>
</dbReference>
<name>A0A5N5HN44_9ROSA</name>